<organism evidence="1 2">
    <name type="scientific">Rangifer tarandus platyrhynchus</name>
    <name type="common">Svalbard reindeer</name>
    <dbReference type="NCBI Taxonomy" id="3082113"/>
    <lineage>
        <taxon>Eukaryota</taxon>
        <taxon>Metazoa</taxon>
        <taxon>Chordata</taxon>
        <taxon>Craniata</taxon>
        <taxon>Vertebrata</taxon>
        <taxon>Euteleostomi</taxon>
        <taxon>Mammalia</taxon>
        <taxon>Eutheria</taxon>
        <taxon>Laurasiatheria</taxon>
        <taxon>Artiodactyla</taxon>
        <taxon>Ruminantia</taxon>
        <taxon>Pecora</taxon>
        <taxon>Cervidae</taxon>
        <taxon>Odocoileinae</taxon>
        <taxon>Rangifer</taxon>
    </lineage>
</organism>
<gene>
    <name evidence="1" type="ORF">MRATA1EN22A_LOCUS25387</name>
</gene>
<evidence type="ECO:0000313" key="1">
    <source>
        <dbReference type="EMBL" id="CAN0541218.1"/>
    </source>
</evidence>
<reference evidence="1" key="1">
    <citation type="submission" date="2023-05" db="EMBL/GenBank/DDBJ databases">
        <authorList>
            <consortium name="ELIXIR-Norway"/>
        </authorList>
    </citation>
    <scope>NUCLEOTIDE SEQUENCE</scope>
</reference>
<dbReference type="Proteomes" id="UP001162501">
    <property type="component" value="Chromosome 6"/>
</dbReference>
<name>A0AC60A458_RANTA</name>
<protein>
    <submittedName>
        <fullName evidence="1">Uncharacterized protein</fullName>
    </submittedName>
</protein>
<proteinExistence type="predicted"/>
<sequence length="114" mass="11968">MALEGAASQELEALAGQVILGRGEPTPKAKEWAPTPQLINIISILTNGRPESQTEQPLGHMAGVCPGALRTLSGWEQVPSIFLCAALAPTSRVNLLSGLGPGSQASQRRFIPQD</sequence>
<reference evidence="1" key="2">
    <citation type="submission" date="2025-03" db="EMBL/GenBank/DDBJ databases">
        <authorList>
            <consortium name="ELIXIR-Norway"/>
            <consortium name="Elixir Norway"/>
        </authorList>
    </citation>
    <scope>NUCLEOTIDE SEQUENCE</scope>
</reference>
<evidence type="ECO:0000313" key="2">
    <source>
        <dbReference type="Proteomes" id="UP001162501"/>
    </source>
</evidence>
<dbReference type="EMBL" id="OX596090">
    <property type="protein sequence ID" value="CAN0541218.1"/>
    <property type="molecule type" value="Genomic_DNA"/>
</dbReference>
<accession>A0AC60A458</accession>